<dbReference type="PROSITE" id="PS50883">
    <property type="entry name" value="EAL"/>
    <property type="match status" value="1"/>
</dbReference>
<dbReference type="GeneID" id="84691107"/>
<dbReference type="SUPFAM" id="SSF141868">
    <property type="entry name" value="EAL domain-like"/>
    <property type="match status" value="1"/>
</dbReference>
<proteinExistence type="predicted"/>
<sequence>MKVHISADYQSETWFYPAYTLEGQLTAVELVTQFVHDSAPITLPQDLLLPQLDASQQLRLLQAQLLILEKHRAFFERNHVDALMRIDESLAETLLESEILLRKFKQLPFIVMDISETFPQLSAGKAHPVLSRLNHQFRLSLSQFGAGKAPATAVYDSLFSVLKLDKLFIQNLAKRASFIPFMQTVIDNFSGYTQQIIISGIDDARLLSKVSDLSGVHIQGNVFPVVKAERLEDLITPFLTQTTPSQQ</sequence>
<keyword evidence="3" id="KW-1185">Reference proteome</keyword>
<reference evidence="2 3" key="1">
    <citation type="submission" date="2021-01" db="EMBL/GenBank/DDBJ databases">
        <title>Complete genome sequence of Pantoea eucrina OB49, a heavy metal tolerant bacterium with PGPR potential isolated from wheat in Algeria.</title>
        <authorList>
            <person name="Lekired A."/>
            <person name="Ouzari I.H."/>
        </authorList>
    </citation>
    <scope>NUCLEOTIDE SEQUENCE [LARGE SCALE GENOMIC DNA]</scope>
    <source>
        <strain evidence="2 3">OB49</strain>
    </source>
</reference>
<comment type="caution">
    <text evidence="2">The sequence shown here is derived from an EMBL/GenBank/DDBJ whole genome shotgun (WGS) entry which is preliminary data.</text>
</comment>
<dbReference type="Gene3D" id="3.20.20.450">
    <property type="entry name" value="EAL domain"/>
    <property type="match status" value="1"/>
</dbReference>
<dbReference type="InterPro" id="IPR001633">
    <property type="entry name" value="EAL_dom"/>
</dbReference>
<dbReference type="InterPro" id="IPR035919">
    <property type="entry name" value="EAL_sf"/>
</dbReference>
<feature type="domain" description="EAL" evidence="1">
    <location>
        <begin position="1"/>
        <end position="240"/>
    </location>
</feature>
<name>A0ABS1Z1K6_9GAMM</name>
<organism evidence="2 3">
    <name type="scientific">Pantoea eucrina</name>
    <dbReference type="NCBI Taxonomy" id="472693"/>
    <lineage>
        <taxon>Bacteria</taxon>
        <taxon>Pseudomonadati</taxon>
        <taxon>Pseudomonadota</taxon>
        <taxon>Gammaproteobacteria</taxon>
        <taxon>Enterobacterales</taxon>
        <taxon>Erwiniaceae</taxon>
        <taxon>Pantoea</taxon>
    </lineage>
</organism>
<dbReference type="RefSeq" id="WP_039384082.1">
    <property type="nucleotide sequence ID" value="NZ_CP083448.1"/>
</dbReference>
<evidence type="ECO:0000313" key="3">
    <source>
        <dbReference type="Proteomes" id="UP000809137"/>
    </source>
</evidence>
<evidence type="ECO:0000313" key="2">
    <source>
        <dbReference type="EMBL" id="MBM0746287.1"/>
    </source>
</evidence>
<accession>A0ABS1Z1K6</accession>
<gene>
    <name evidence="2" type="ORF">JJB79_02460</name>
</gene>
<dbReference type="Pfam" id="PF00563">
    <property type="entry name" value="EAL"/>
    <property type="match status" value="1"/>
</dbReference>
<evidence type="ECO:0000259" key="1">
    <source>
        <dbReference type="PROSITE" id="PS50883"/>
    </source>
</evidence>
<dbReference type="Proteomes" id="UP000809137">
    <property type="component" value="Unassembled WGS sequence"/>
</dbReference>
<protein>
    <submittedName>
        <fullName evidence="2">EAL domain-containing protein</fullName>
    </submittedName>
</protein>
<dbReference type="EMBL" id="JAFCXS010000001">
    <property type="protein sequence ID" value="MBM0746287.1"/>
    <property type="molecule type" value="Genomic_DNA"/>
</dbReference>